<evidence type="ECO:0000256" key="4">
    <source>
        <dbReference type="SAM" id="SignalP"/>
    </source>
</evidence>
<dbReference type="EMBL" id="CAWYQH010000097">
    <property type="protein sequence ID" value="CAK8684276.1"/>
    <property type="molecule type" value="Genomic_DNA"/>
</dbReference>
<gene>
    <name evidence="5" type="ORF">CVLEPA_LOCUS15266</name>
</gene>
<evidence type="ECO:0000256" key="3">
    <source>
        <dbReference type="SAM" id="Phobius"/>
    </source>
</evidence>
<name>A0ABP0FXE9_CLALP</name>
<evidence type="ECO:0008006" key="7">
    <source>
        <dbReference type="Google" id="ProtNLM"/>
    </source>
</evidence>
<sequence length="221" mass="24879">MNLTTAFVFVGLVSLTVTVNSKPSGKDRALGKAAEQVLAEDFLKTDAFKKTVLRVIDTRKQRDIDCQVKFGPFYYFSYTGACESCSVHCSSPTEGMRKECLEHCKDFMTNQVLKDEQIILKSNNKKLEDDLETTNQELNEAKADSAGKFFGLLTGFLVWILLLIVFLVFFLRHVKQTYAKRPPRNANPSGDKTEKTEMSSNTQCSQDSDFEDSEIDVDPSV</sequence>
<evidence type="ECO:0000313" key="6">
    <source>
        <dbReference type="Proteomes" id="UP001642483"/>
    </source>
</evidence>
<keyword evidence="3" id="KW-0472">Membrane</keyword>
<keyword evidence="6" id="KW-1185">Reference proteome</keyword>
<protein>
    <recommendedName>
        <fullName evidence="7">Transmembrane protein</fullName>
    </recommendedName>
</protein>
<keyword evidence="1" id="KW-0175">Coiled coil</keyword>
<reference evidence="5 6" key="1">
    <citation type="submission" date="2024-02" db="EMBL/GenBank/DDBJ databases">
        <authorList>
            <person name="Daric V."/>
            <person name="Darras S."/>
        </authorList>
    </citation>
    <scope>NUCLEOTIDE SEQUENCE [LARGE SCALE GENOMIC DNA]</scope>
</reference>
<dbReference type="Proteomes" id="UP001642483">
    <property type="component" value="Unassembled WGS sequence"/>
</dbReference>
<feature type="region of interest" description="Disordered" evidence="2">
    <location>
        <begin position="180"/>
        <end position="221"/>
    </location>
</feature>
<keyword evidence="3" id="KW-1133">Transmembrane helix</keyword>
<feature type="transmembrane region" description="Helical" evidence="3">
    <location>
        <begin position="149"/>
        <end position="171"/>
    </location>
</feature>
<feature type="compositionally biased region" description="Acidic residues" evidence="2">
    <location>
        <begin position="208"/>
        <end position="221"/>
    </location>
</feature>
<keyword evidence="3" id="KW-0812">Transmembrane</keyword>
<evidence type="ECO:0000256" key="1">
    <source>
        <dbReference type="SAM" id="Coils"/>
    </source>
</evidence>
<evidence type="ECO:0000313" key="5">
    <source>
        <dbReference type="EMBL" id="CAK8684276.1"/>
    </source>
</evidence>
<feature type="signal peptide" evidence="4">
    <location>
        <begin position="1"/>
        <end position="21"/>
    </location>
</feature>
<proteinExistence type="predicted"/>
<keyword evidence="4" id="KW-0732">Signal</keyword>
<feature type="coiled-coil region" evidence="1">
    <location>
        <begin position="110"/>
        <end position="144"/>
    </location>
</feature>
<feature type="compositionally biased region" description="Polar residues" evidence="2">
    <location>
        <begin position="198"/>
        <end position="207"/>
    </location>
</feature>
<accession>A0ABP0FXE9</accession>
<comment type="caution">
    <text evidence="5">The sequence shown here is derived from an EMBL/GenBank/DDBJ whole genome shotgun (WGS) entry which is preliminary data.</text>
</comment>
<evidence type="ECO:0000256" key="2">
    <source>
        <dbReference type="SAM" id="MobiDB-lite"/>
    </source>
</evidence>
<organism evidence="5 6">
    <name type="scientific">Clavelina lepadiformis</name>
    <name type="common">Light-bulb sea squirt</name>
    <name type="synonym">Ascidia lepadiformis</name>
    <dbReference type="NCBI Taxonomy" id="159417"/>
    <lineage>
        <taxon>Eukaryota</taxon>
        <taxon>Metazoa</taxon>
        <taxon>Chordata</taxon>
        <taxon>Tunicata</taxon>
        <taxon>Ascidiacea</taxon>
        <taxon>Aplousobranchia</taxon>
        <taxon>Clavelinidae</taxon>
        <taxon>Clavelina</taxon>
    </lineage>
</organism>
<feature type="chain" id="PRO_5046575661" description="Transmembrane protein" evidence="4">
    <location>
        <begin position="22"/>
        <end position="221"/>
    </location>
</feature>